<sequence>MKRDEPDEIKYEGNAKYTYKTHFREELTKDKLVRPMFHHIHTPKLHPFKIIDSHVTQDNDGNKIRILGDFYKTQNLDHARPGTDKASGIKGEVDLEMEIFKLFDKNLCGSGSGSDKLKFDAFANDDITLLCGHEGKEEESWIKQHLKFLKESY</sequence>
<dbReference type="AlphaFoldDB" id="A0A9W6T0B5"/>
<proteinExistence type="predicted"/>
<dbReference type="EMBL" id="BSXU01010321">
    <property type="protein sequence ID" value="GME71744.1"/>
    <property type="molecule type" value="Genomic_DNA"/>
</dbReference>
<keyword evidence="2" id="KW-1185">Reference proteome</keyword>
<organism evidence="1 2">
    <name type="scientific">Ambrosiozyma monospora</name>
    <name type="common">Yeast</name>
    <name type="synonym">Endomycopsis monosporus</name>
    <dbReference type="NCBI Taxonomy" id="43982"/>
    <lineage>
        <taxon>Eukaryota</taxon>
        <taxon>Fungi</taxon>
        <taxon>Dikarya</taxon>
        <taxon>Ascomycota</taxon>
        <taxon>Saccharomycotina</taxon>
        <taxon>Pichiomycetes</taxon>
        <taxon>Pichiales</taxon>
        <taxon>Pichiaceae</taxon>
        <taxon>Ambrosiozyma</taxon>
    </lineage>
</organism>
<accession>A0A9W6T0B5</accession>
<dbReference type="Proteomes" id="UP001165063">
    <property type="component" value="Unassembled WGS sequence"/>
</dbReference>
<name>A0A9W6T0B5_AMBMO</name>
<comment type="caution">
    <text evidence="1">The sequence shown here is derived from an EMBL/GenBank/DDBJ whole genome shotgun (WGS) entry which is preliminary data.</text>
</comment>
<evidence type="ECO:0000313" key="2">
    <source>
        <dbReference type="Proteomes" id="UP001165063"/>
    </source>
</evidence>
<reference evidence="1" key="1">
    <citation type="submission" date="2023-04" db="EMBL/GenBank/DDBJ databases">
        <title>Ambrosiozyma monospora NBRC 1965.</title>
        <authorList>
            <person name="Ichikawa N."/>
            <person name="Sato H."/>
            <person name="Tonouchi N."/>
        </authorList>
    </citation>
    <scope>NUCLEOTIDE SEQUENCE</scope>
    <source>
        <strain evidence="1">NBRC 1965</strain>
    </source>
</reference>
<evidence type="ECO:0000313" key="1">
    <source>
        <dbReference type="EMBL" id="GME71744.1"/>
    </source>
</evidence>
<gene>
    <name evidence="1" type="ORF">Amon01_000931600</name>
</gene>
<protein>
    <submittedName>
        <fullName evidence="1">Unnamed protein product</fullName>
    </submittedName>
</protein>